<evidence type="ECO:0000256" key="7">
    <source>
        <dbReference type="PIRNR" id="PIRNR000077"/>
    </source>
</evidence>
<feature type="domain" description="Thioredoxin" evidence="10">
    <location>
        <begin position="1"/>
        <end position="105"/>
    </location>
</feature>
<evidence type="ECO:0000256" key="9">
    <source>
        <dbReference type="PIRSR" id="PIRSR000077-4"/>
    </source>
</evidence>
<evidence type="ECO:0000256" key="1">
    <source>
        <dbReference type="ARBA" id="ARBA00008987"/>
    </source>
</evidence>
<reference evidence="12" key="1">
    <citation type="submission" date="2023-07" db="EMBL/GenBank/DDBJ databases">
        <authorList>
            <person name="Luz R."/>
            <person name="Cordeiro R."/>
            <person name="Fonseca A."/>
            <person name="Goncalves V."/>
        </authorList>
    </citation>
    <scope>NUCLEOTIDE SEQUENCE [LARGE SCALE GENOMIC DNA]</scope>
    <source>
        <strain evidence="12">BACA0444</strain>
    </source>
</reference>
<dbReference type="PROSITE" id="PS51352">
    <property type="entry name" value="THIOREDOXIN_2"/>
    <property type="match status" value="1"/>
</dbReference>
<evidence type="ECO:0000259" key="10">
    <source>
        <dbReference type="PROSITE" id="PS51352"/>
    </source>
</evidence>
<evidence type="ECO:0000256" key="3">
    <source>
        <dbReference type="ARBA" id="ARBA00022982"/>
    </source>
</evidence>
<keyword evidence="12" id="KW-1185">Reference proteome</keyword>
<evidence type="ECO:0000256" key="8">
    <source>
        <dbReference type="PIRSR" id="PIRSR000077-1"/>
    </source>
</evidence>
<proteinExistence type="inferred from homology"/>
<feature type="site" description="Contributes to redox potential value" evidence="8">
    <location>
        <position position="32"/>
    </location>
</feature>
<dbReference type="PANTHER" id="PTHR45663">
    <property type="entry name" value="GEO12009P1"/>
    <property type="match status" value="1"/>
</dbReference>
<accession>A0AAE4FVK6</accession>
<dbReference type="InterPro" id="IPR036249">
    <property type="entry name" value="Thioredoxin-like_sf"/>
</dbReference>
<dbReference type="PIRSF" id="PIRSF000077">
    <property type="entry name" value="Thioredoxin"/>
    <property type="match status" value="1"/>
</dbReference>
<dbReference type="EMBL" id="JAVMIP010000017">
    <property type="protein sequence ID" value="MDS3861861.1"/>
    <property type="molecule type" value="Genomic_DNA"/>
</dbReference>
<evidence type="ECO:0000256" key="2">
    <source>
        <dbReference type="ARBA" id="ARBA00022448"/>
    </source>
</evidence>
<dbReference type="PRINTS" id="PR00421">
    <property type="entry name" value="THIOREDOXIN"/>
</dbReference>
<dbReference type="CDD" id="cd02947">
    <property type="entry name" value="TRX_family"/>
    <property type="match status" value="1"/>
</dbReference>
<sequence length="105" mass="12046">MTTKQTFENFDDLVAQAQVPLLVDFYADWCGPCRMIAKVLEQVKQQLKSQVQIVKIDTERYPEIASQFQIYALPTLILFHRGQQVERIEGVQPPEALIAKVQALK</sequence>
<dbReference type="GO" id="GO:0015035">
    <property type="term" value="F:protein-disulfide reductase activity"/>
    <property type="evidence" value="ECO:0007669"/>
    <property type="project" value="UniProtKB-UniRule"/>
</dbReference>
<comment type="similarity">
    <text evidence="1 7">Belongs to the thioredoxin family.</text>
</comment>
<dbReference type="FunFam" id="3.40.30.10:FF:000001">
    <property type="entry name" value="Thioredoxin"/>
    <property type="match status" value="1"/>
</dbReference>
<dbReference type="InterPro" id="IPR017937">
    <property type="entry name" value="Thioredoxin_CS"/>
</dbReference>
<keyword evidence="5 9" id="KW-0676">Redox-active center</keyword>
<keyword evidence="4 9" id="KW-1015">Disulfide bond</keyword>
<evidence type="ECO:0000256" key="6">
    <source>
        <dbReference type="NCBIfam" id="TIGR01068"/>
    </source>
</evidence>
<evidence type="ECO:0000256" key="4">
    <source>
        <dbReference type="ARBA" id="ARBA00023157"/>
    </source>
</evidence>
<feature type="site" description="Deprotonates C-terminal active site Cys" evidence="8">
    <location>
        <position position="24"/>
    </location>
</feature>
<dbReference type="AlphaFoldDB" id="A0AAE4FVK6"/>
<name>A0AAE4FVK6_9CYAN</name>
<dbReference type="Gene3D" id="3.40.30.10">
    <property type="entry name" value="Glutaredoxin"/>
    <property type="match status" value="1"/>
</dbReference>
<feature type="active site" description="Nucleophile" evidence="8">
    <location>
        <position position="30"/>
    </location>
</feature>
<comment type="caution">
    <text evidence="11">The sequence shown here is derived from an EMBL/GenBank/DDBJ whole genome shotgun (WGS) entry which is preliminary data.</text>
</comment>
<protein>
    <recommendedName>
        <fullName evidence="6 7">Thioredoxin</fullName>
    </recommendedName>
</protein>
<gene>
    <name evidence="11" type="primary">trxA</name>
    <name evidence="11" type="ORF">RIF25_13725</name>
</gene>
<organism evidence="11 12">
    <name type="scientific">Pseudocalidococcus azoricus BACA0444</name>
    <dbReference type="NCBI Taxonomy" id="2918990"/>
    <lineage>
        <taxon>Bacteria</taxon>
        <taxon>Bacillati</taxon>
        <taxon>Cyanobacteriota</taxon>
        <taxon>Cyanophyceae</taxon>
        <taxon>Acaryochloridales</taxon>
        <taxon>Thermosynechococcaceae</taxon>
        <taxon>Pseudocalidococcus</taxon>
        <taxon>Pseudocalidococcus azoricus</taxon>
    </lineage>
</organism>
<dbReference type="Proteomes" id="UP001268256">
    <property type="component" value="Unassembled WGS sequence"/>
</dbReference>
<dbReference type="RefSeq" id="WP_015125362.1">
    <property type="nucleotide sequence ID" value="NZ_JAVMIP010000017.1"/>
</dbReference>
<dbReference type="PANTHER" id="PTHR45663:SF15">
    <property type="entry name" value="THIOREDOXIN Y1, CHLOROPLASTIC"/>
    <property type="match status" value="1"/>
</dbReference>
<keyword evidence="2" id="KW-0813">Transport</keyword>
<evidence type="ECO:0000256" key="5">
    <source>
        <dbReference type="ARBA" id="ARBA00023284"/>
    </source>
</evidence>
<evidence type="ECO:0000313" key="12">
    <source>
        <dbReference type="Proteomes" id="UP001268256"/>
    </source>
</evidence>
<dbReference type="GO" id="GO:0005737">
    <property type="term" value="C:cytoplasm"/>
    <property type="evidence" value="ECO:0007669"/>
    <property type="project" value="TreeGrafter"/>
</dbReference>
<dbReference type="NCBIfam" id="TIGR01068">
    <property type="entry name" value="thioredoxin"/>
    <property type="match status" value="1"/>
</dbReference>
<dbReference type="InterPro" id="IPR013766">
    <property type="entry name" value="Thioredoxin_domain"/>
</dbReference>
<feature type="site" description="Contributes to redox potential value" evidence="8">
    <location>
        <position position="31"/>
    </location>
</feature>
<dbReference type="PROSITE" id="PS00194">
    <property type="entry name" value="THIOREDOXIN_1"/>
    <property type="match status" value="1"/>
</dbReference>
<feature type="active site" description="Nucleophile" evidence="8">
    <location>
        <position position="33"/>
    </location>
</feature>
<dbReference type="SUPFAM" id="SSF52833">
    <property type="entry name" value="Thioredoxin-like"/>
    <property type="match status" value="1"/>
</dbReference>
<feature type="disulfide bond" description="Redox-active" evidence="9">
    <location>
        <begin position="30"/>
        <end position="33"/>
    </location>
</feature>
<keyword evidence="3" id="KW-0249">Electron transport</keyword>
<dbReference type="InterPro" id="IPR005746">
    <property type="entry name" value="Thioredoxin"/>
</dbReference>
<dbReference type="Pfam" id="PF00085">
    <property type="entry name" value="Thioredoxin"/>
    <property type="match status" value="1"/>
</dbReference>
<evidence type="ECO:0000313" key="11">
    <source>
        <dbReference type="EMBL" id="MDS3861861.1"/>
    </source>
</evidence>